<proteinExistence type="inferred from homology"/>
<gene>
    <name evidence="4" type="ORF">Cboi02_000055200</name>
</gene>
<feature type="region of interest" description="Disordered" evidence="2">
    <location>
        <begin position="93"/>
        <end position="117"/>
    </location>
</feature>
<dbReference type="EMBL" id="BSXN01000103">
    <property type="protein sequence ID" value="GME67121.1"/>
    <property type="molecule type" value="Genomic_DNA"/>
</dbReference>
<evidence type="ECO:0000256" key="3">
    <source>
        <dbReference type="SAM" id="Phobius"/>
    </source>
</evidence>
<dbReference type="InterPro" id="IPR039367">
    <property type="entry name" value="Och1-like"/>
</dbReference>
<accession>A0A9W6SUL0</accession>
<comment type="similarity">
    <text evidence="1">Belongs to the glycosyltransferase 32 family.</text>
</comment>
<feature type="region of interest" description="Disordered" evidence="2">
    <location>
        <begin position="406"/>
        <end position="425"/>
    </location>
</feature>
<protein>
    <submittedName>
        <fullName evidence="4">Unnamed protein product</fullName>
    </submittedName>
</protein>
<organism evidence="4 5">
    <name type="scientific">Candida boidinii</name>
    <name type="common">Yeast</name>
    <dbReference type="NCBI Taxonomy" id="5477"/>
    <lineage>
        <taxon>Eukaryota</taxon>
        <taxon>Fungi</taxon>
        <taxon>Dikarya</taxon>
        <taxon>Ascomycota</taxon>
        <taxon>Saccharomycotina</taxon>
        <taxon>Pichiomycetes</taxon>
        <taxon>Pichiales</taxon>
        <taxon>Pichiaceae</taxon>
        <taxon>Ogataea</taxon>
        <taxon>Ogataea/Candida clade</taxon>
    </lineage>
</organism>
<dbReference type="Gene3D" id="3.90.550.20">
    <property type="match status" value="1"/>
</dbReference>
<dbReference type="InterPro" id="IPR029044">
    <property type="entry name" value="Nucleotide-diphossugar_trans"/>
</dbReference>
<keyword evidence="3" id="KW-1133">Transmembrane helix</keyword>
<dbReference type="OrthoDB" id="409543at2759"/>
<dbReference type="GO" id="GO:0000009">
    <property type="term" value="F:alpha-1,6-mannosyltransferase activity"/>
    <property type="evidence" value="ECO:0007669"/>
    <property type="project" value="InterPro"/>
</dbReference>
<comment type="caution">
    <text evidence="4">The sequence shown here is derived from an EMBL/GenBank/DDBJ whole genome shotgun (WGS) entry which is preliminary data.</text>
</comment>
<feature type="region of interest" description="Disordered" evidence="2">
    <location>
        <begin position="1"/>
        <end position="20"/>
    </location>
</feature>
<evidence type="ECO:0000256" key="1">
    <source>
        <dbReference type="ARBA" id="ARBA00009003"/>
    </source>
</evidence>
<dbReference type="PANTHER" id="PTHR31834">
    <property type="entry name" value="INITIATION-SPECIFIC ALPHA-1,6-MANNOSYLTRANSFERASE"/>
    <property type="match status" value="1"/>
</dbReference>
<dbReference type="GO" id="GO:0006487">
    <property type="term" value="P:protein N-linked glycosylation"/>
    <property type="evidence" value="ECO:0007669"/>
    <property type="project" value="TreeGrafter"/>
</dbReference>
<evidence type="ECO:0000256" key="2">
    <source>
        <dbReference type="SAM" id="MobiDB-lite"/>
    </source>
</evidence>
<feature type="compositionally biased region" description="Basic and acidic residues" evidence="2">
    <location>
        <begin position="407"/>
        <end position="425"/>
    </location>
</feature>
<reference evidence="4" key="1">
    <citation type="submission" date="2023-04" db="EMBL/GenBank/DDBJ databases">
        <title>Candida boidinii NBRC 10035.</title>
        <authorList>
            <person name="Ichikawa N."/>
            <person name="Sato H."/>
            <person name="Tonouchi N."/>
        </authorList>
    </citation>
    <scope>NUCLEOTIDE SEQUENCE</scope>
    <source>
        <strain evidence="4">NBRC 10035</strain>
    </source>
</reference>
<dbReference type="SUPFAM" id="SSF53448">
    <property type="entry name" value="Nucleotide-diphospho-sugar transferases"/>
    <property type="match status" value="1"/>
</dbReference>
<keyword evidence="3" id="KW-0812">Transmembrane</keyword>
<dbReference type="AlphaFoldDB" id="A0A9W6SUL0"/>
<name>A0A9W6SUL0_CANBO</name>
<dbReference type="PANTHER" id="PTHR31834:SF1">
    <property type="entry name" value="INITIATION-SPECIFIC ALPHA-1,6-MANNOSYLTRANSFERASE"/>
    <property type="match status" value="1"/>
</dbReference>
<feature type="transmembrane region" description="Helical" evidence="3">
    <location>
        <begin position="39"/>
        <end position="58"/>
    </location>
</feature>
<sequence>MGDNNSHSHHVGVGINSSSNSVSSQVSYFFKKLKNFWNIYKFGIVSTLLIFLLLEVFLNDNSKLNSKNLQKLNDLLMSNNLVDFNQTDIIGANNKDDSASPSSSSTHQLTKPPKKNPMDFYTIESRLKYYFPYHRKSEIENNIFQIWLTKADDKNFPTDCKPHIERWREVNDGFNHNLLSLNEVEESIVDYFKPTVPEIIEALRSLPHDRLKFEFLKYLVIYINGGLYADIDSVCIKPLKYWYDSKSISGKLIVGITNDFNDLNWEKLYNRRLQFSNNIFRAKSHHPFLAKLIARITYISFTQAELIKNSNWDEIFQNVDANGEPLVQFTGPSIFTDTLFEYLNSLKNSLYIRVAKNDRDKDIKPIIGPDIPEGQRYSYKSFSGAIAPSQVEDVIVLPPISFQGQPLKEDNYQSKNDEYDDDDSKKGYEKFYYARPLALTMWSSKKKSVSTNDINKKVE</sequence>
<keyword evidence="5" id="KW-1185">Reference proteome</keyword>
<evidence type="ECO:0000313" key="4">
    <source>
        <dbReference type="EMBL" id="GME67121.1"/>
    </source>
</evidence>
<keyword evidence="3" id="KW-0472">Membrane</keyword>
<dbReference type="Pfam" id="PF04488">
    <property type="entry name" value="Gly_transf_sug"/>
    <property type="match status" value="1"/>
</dbReference>
<evidence type="ECO:0000313" key="5">
    <source>
        <dbReference type="Proteomes" id="UP001165120"/>
    </source>
</evidence>
<dbReference type="InterPro" id="IPR007577">
    <property type="entry name" value="GlycoTrfase_DXD_sugar-bd_CS"/>
</dbReference>
<dbReference type="GO" id="GO:0000136">
    <property type="term" value="C:mannan polymerase complex"/>
    <property type="evidence" value="ECO:0007669"/>
    <property type="project" value="TreeGrafter"/>
</dbReference>
<dbReference type="Proteomes" id="UP001165120">
    <property type="component" value="Unassembled WGS sequence"/>
</dbReference>